<dbReference type="InterPro" id="IPR036255">
    <property type="entry name" value="YgfB-like_sf"/>
</dbReference>
<dbReference type="InterPro" id="IPR004027">
    <property type="entry name" value="SEC_C_motif"/>
</dbReference>
<dbReference type="InterPro" id="IPR011978">
    <property type="entry name" value="YgfB-like"/>
</dbReference>
<evidence type="ECO:0000313" key="2">
    <source>
        <dbReference type="Proteomes" id="UP001055111"/>
    </source>
</evidence>
<gene>
    <name evidence="1" type="ORF">CBA19CS42_27370</name>
</gene>
<comment type="caution">
    <text evidence="1">The sequence shown here is derived from an EMBL/GenBank/DDBJ whole genome shotgun (WGS) entry which is preliminary data.</text>
</comment>
<dbReference type="AlphaFoldDB" id="A0AA37IFN3"/>
<proteinExistence type="predicted"/>
<dbReference type="SUPFAM" id="SSF103642">
    <property type="entry name" value="Sec-C motif"/>
    <property type="match status" value="1"/>
</dbReference>
<dbReference type="Pfam" id="PF02810">
    <property type="entry name" value="SEC-C"/>
    <property type="match status" value="1"/>
</dbReference>
<sequence length="237" mass="26760">MKDRTYKALTEREFERLEDFLDSLGDEAMTVEMMDGFFAALICGPELIMPNEWLSAVLGNSVPFTTTKEGEQILGLMIRHWNTIADELERTLYDEEALYFPVLSVDEDGTALANEWAVGFMSGVEMRHGSWHELFDDDDHAGSLVPILMLCHEHDPDPKARTDPKGLENREDVITMMIAGLSHIYRYFEPHRRARANAGVPQTARLKVEKIGRNEPCPCGSGRKYKHCCGADASSLH</sequence>
<name>A0AA37IFN3_9BURK</name>
<dbReference type="Pfam" id="PF03695">
    <property type="entry name" value="UPF0149"/>
    <property type="match status" value="1"/>
</dbReference>
<dbReference type="SUPFAM" id="SSF101327">
    <property type="entry name" value="YgfB-like"/>
    <property type="match status" value="1"/>
</dbReference>
<organism evidence="1 2">
    <name type="scientific">Caballeronia novacaledonica</name>
    <dbReference type="NCBI Taxonomy" id="1544861"/>
    <lineage>
        <taxon>Bacteria</taxon>
        <taxon>Pseudomonadati</taxon>
        <taxon>Pseudomonadota</taxon>
        <taxon>Betaproteobacteria</taxon>
        <taxon>Burkholderiales</taxon>
        <taxon>Burkholderiaceae</taxon>
        <taxon>Caballeronia</taxon>
    </lineage>
</organism>
<dbReference type="PANTHER" id="PTHR33747">
    <property type="entry name" value="UPF0225 PROTEIN SCO1677"/>
    <property type="match status" value="1"/>
</dbReference>
<dbReference type="NCBIfam" id="TIGR02292">
    <property type="entry name" value="ygfB_yecA"/>
    <property type="match status" value="1"/>
</dbReference>
<protein>
    <submittedName>
        <fullName evidence="1">UPF0149 family protein</fullName>
    </submittedName>
</protein>
<evidence type="ECO:0000313" key="1">
    <source>
        <dbReference type="EMBL" id="GJH28312.1"/>
    </source>
</evidence>
<dbReference type="Gene3D" id="1.20.120.740">
    <property type="entry name" value="YgfB uncharacterised protein family UPF0149, PF03695"/>
    <property type="match status" value="1"/>
</dbReference>
<dbReference type="PANTHER" id="PTHR33747:SF1">
    <property type="entry name" value="ADENYLATE CYCLASE-ASSOCIATED CAP C-TERMINAL DOMAIN-CONTAINING PROTEIN"/>
    <property type="match status" value="1"/>
</dbReference>
<dbReference type="EMBL" id="BPUS01000015">
    <property type="protein sequence ID" value="GJH28312.1"/>
    <property type="molecule type" value="Genomic_DNA"/>
</dbReference>
<dbReference type="Proteomes" id="UP001055111">
    <property type="component" value="Unassembled WGS sequence"/>
</dbReference>
<dbReference type="RefSeq" id="WP_238215145.1">
    <property type="nucleotide sequence ID" value="NZ_BPUQ01000007.1"/>
</dbReference>
<reference evidence="1" key="1">
    <citation type="submission" date="2022-09" db="EMBL/GenBank/DDBJ databases">
        <title>Isolation and characterization of 3-chlorobenzoate degrading bacteria from soils in Shizuoka.</title>
        <authorList>
            <person name="Ifat A."/>
            <person name="Ogawa N."/>
            <person name="Kimbara K."/>
            <person name="Moriuchi R."/>
            <person name="Dohra H."/>
            <person name="Shintani M."/>
        </authorList>
    </citation>
    <scope>NUCLEOTIDE SEQUENCE</scope>
    <source>
        <strain evidence="1">19CS4-2</strain>
    </source>
</reference>
<accession>A0AA37IFN3</accession>
<dbReference type="Gene3D" id="3.10.450.50">
    <property type="match status" value="1"/>
</dbReference>